<keyword evidence="5 6" id="KW-0269">Exonuclease</keyword>
<comment type="subunit">
    <text evidence="6">Heterooligomer composed of large and small subunits.</text>
</comment>
<dbReference type="KEGG" id="rhoz:GXP67_17300"/>
<keyword evidence="3 6" id="KW-0540">Nuclease</keyword>
<evidence type="ECO:0000256" key="5">
    <source>
        <dbReference type="ARBA" id="ARBA00022839"/>
    </source>
</evidence>
<accession>A0A6C0GJL8</accession>
<comment type="function">
    <text evidence="6">Bidirectionally degrades single-stranded DNA into large acid-insoluble oligonucleotides, which are then degraded further into small acid-soluble oligonucleotides.</text>
</comment>
<organism evidence="7 8">
    <name type="scientific">Rhodocytophaga rosea</name>
    <dbReference type="NCBI Taxonomy" id="2704465"/>
    <lineage>
        <taxon>Bacteria</taxon>
        <taxon>Pseudomonadati</taxon>
        <taxon>Bacteroidota</taxon>
        <taxon>Cytophagia</taxon>
        <taxon>Cytophagales</taxon>
        <taxon>Rhodocytophagaceae</taxon>
        <taxon>Rhodocytophaga</taxon>
    </lineage>
</organism>
<proteinExistence type="inferred from homology"/>
<dbReference type="EMBL" id="CP048222">
    <property type="protein sequence ID" value="QHT68271.1"/>
    <property type="molecule type" value="Genomic_DNA"/>
</dbReference>
<keyword evidence="8" id="KW-1185">Reference proteome</keyword>
<evidence type="ECO:0000256" key="6">
    <source>
        <dbReference type="HAMAP-Rule" id="MF_00337"/>
    </source>
</evidence>
<dbReference type="AlphaFoldDB" id="A0A6C0GJL8"/>
<evidence type="ECO:0000256" key="3">
    <source>
        <dbReference type="ARBA" id="ARBA00022722"/>
    </source>
</evidence>
<dbReference type="GO" id="GO:0006308">
    <property type="term" value="P:DNA catabolic process"/>
    <property type="evidence" value="ECO:0007669"/>
    <property type="project" value="UniProtKB-UniRule"/>
</dbReference>
<dbReference type="HAMAP" id="MF_00337">
    <property type="entry name" value="Exonuc_7_S"/>
    <property type="match status" value="1"/>
</dbReference>
<dbReference type="EC" id="3.1.11.6" evidence="6"/>
<evidence type="ECO:0000313" key="7">
    <source>
        <dbReference type="EMBL" id="QHT68271.1"/>
    </source>
</evidence>
<comment type="similarity">
    <text evidence="1 6">Belongs to the XseB family.</text>
</comment>
<dbReference type="InterPro" id="IPR003761">
    <property type="entry name" value="Exonuc_VII_S"/>
</dbReference>
<comment type="catalytic activity">
    <reaction evidence="6">
        <text>Exonucleolytic cleavage in either 5'- to 3'- or 3'- to 5'-direction to yield nucleoside 5'-phosphates.</text>
        <dbReference type="EC" id="3.1.11.6"/>
    </reaction>
</comment>
<dbReference type="SUPFAM" id="SSF116842">
    <property type="entry name" value="XseB-like"/>
    <property type="match status" value="1"/>
</dbReference>
<evidence type="ECO:0000256" key="4">
    <source>
        <dbReference type="ARBA" id="ARBA00022801"/>
    </source>
</evidence>
<dbReference type="GO" id="GO:0009318">
    <property type="term" value="C:exodeoxyribonuclease VII complex"/>
    <property type="evidence" value="ECO:0007669"/>
    <property type="project" value="UniProtKB-UniRule"/>
</dbReference>
<dbReference type="Gene3D" id="1.10.287.1040">
    <property type="entry name" value="Exonuclease VII, small subunit"/>
    <property type="match status" value="1"/>
</dbReference>
<protein>
    <recommendedName>
        <fullName evidence="6">Exodeoxyribonuclease 7 small subunit</fullName>
        <ecNumber evidence="6">3.1.11.6</ecNumber>
    </recommendedName>
    <alternativeName>
        <fullName evidence="6">Exodeoxyribonuclease VII small subunit</fullName>
        <shortName evidence="6">Exonuclease VII small subunit</shortName>
    </alternativeName>
</protein>
<evidence type="ECO:0000313" key="8">
    <source>
        <dbReference type="Proteomes" id="UP000480178"/>
    </source>
</evidence>
<dbReference type="Pfam" id="PF02609">
    <property type="entry name" value="Exonuc_VII_S"/>
    <property type="match status" value="1"/>
</dbReference>
<dbReference type="GO" id="GO:0005829">
    <property type="term" value="C:cytosol"/>
    <property type="evidence" value="ECO:0007669"/>
    <property type="project" value="TreeGrafter"/>
</dbReference>
<dbReference type="RefSeq" id="WP_162444286.1">
    <property type="nucleotide sequence ID" value="NZ_CP048222.1"/>
</dbReference>
<gene>
    <name evidence="6 7" type="primary">xseB</name>
    <name evidence="7" type="ORF">GXP67_17300</name>
</gene>
<keyword evidence="4 6" id="KW-0378">Hydrolase</keyword>
<dbReference type="PANTHER" id="PTHR34137">
    <property type="entry name" value="EXODEOXYRIBONUCLEASE 7 SMALL SUBUNIT"/>
    <property type="match status" value="1"/>
</dbReference>
<keyword evidence="2 6" id="KW-0963">Cytoplasm</keyword>
<name>A0A6C0GJL8_9BACT</name>
<evidence type="ECO:0000256" key="1">
    <source>
        <dbReference type="ARBA" id="ARBA00009998"/>
    </source>
</evidence>
<dbReference type="InterPro" id="IPR037004">
    <property type="entry name" value="Exonuc_VII_ssu_sf"/>
</dbReference>
<sequence length="73" mass="8420">MEQPNQPANFSLEHAFKRIKEIQTLLQGGALPFEESLRLFEEGEKLIQQSQQYLSQAELNIQYLTGEKPAENE</sequence>
<comment type="subcellular location">
    <subcellularLocation>
        <location evidence="6">Cytoplasm</location>
    </subcellularLocation>
</comment>
<dbReference type="GO" id="GO:0008855">
    <property type="term" value="F:exodeoxyribonuclease VII activity"/>
    <property type="evidence" value="ECO:0007669"/>
    <property type="project" value="UniProtKB-UniRule"/>
</dbReference>
<dbReference type="Proteomes" id="UP000480178">
    <property type="component" value="Chromosome"/>
</dbReference>
<evidence type="ECO:0000256" key="2">
    <source>
        <dbReference type="ARBA" id="ARBA00022490"/>
    </source>
</evidence>
<dbReference type="PANTHER" id="PTHR34137:SF1">
    <property type="entry name" value="EXODEOXYRIBONUCLEASE 7 SMALL SUBUNIT"/>
    <property type="match status" value="1"/>
</dbReference>
<reference evidence="7 8" key="1">
    <citation type="submission" date="2020-01" db="EMBL/GenBank/DDBJ databases">
        <authorList>
            <person name="Kim M.K."/>
        </authorList>
    </citation>
    <scope>NUCLEOTIDE SEQUENCE [LARGE SCALE GENOMIC DNA]</scope>
    <source>
        <strain evidence="7 8">172606-1</strain>
    </source>
</reference>
<dbReference type="NCBIfam" id="TIGR01280">
    <property type="entry name" value="xseB"/>
    <property type="match status" value="1"/>
</dbReference>